<dbReference type="PATRIC" id="fig|1462.6.peg.3599"/>
<dbReference type="Pfam" id="PF13338">
    <property type="entry name" value="AbiEi_4"/>
    <property type="match status" value="1"/>
</dbReference>
<dbReference type="AlphaFoldDB" id="A0A0D8BR73"/>
<sequence>MNKEVSKIIKDIFVRQKGFAKTEDLTREGVSKYYIRKFEQNGEIIRIKRGLYRYAEFENNQNEEMVEVSKVIPNGVLCLLSALSFYELTTYNPWEYQIAIERKSRKPSLPDYPPIKIFYFSKKQFEYGIEEVEVGGHKVSIYNREKTICDIIRYREKIGIDLMKEGLRNYLQSPEKNINKLVECAEKMRIKTVLLKYLEVLL</sequence>
<protein>
    <recommendedName>
        <fullName evidence="1">AbiEi antitoxin N-terminal domain-containing protein</fullName>
    </recommendedName>
</protein>
<dbReference type="OrthoDB" id="9801429at2"/>
<name>A0A0D8BR73_GEOKU</name>
<dbReference type="RefSeq" id="WP_044732709.1">
    <property type="nucleotide sequence ID" value="NZ_JYBP01000003.1"/>
</dbReference>
<comment type="caution">
    <text evidence="2">The sequence shown here is derived from an EMBL/GenBank/DDBJ whole genome shotgun (WGS) entry which is preliminary data.</text>
</comment>
<accession>A0A0D8BR73</accession>
<proteinExistence type="predicted"/>
<evidence type="ECO:0000313" key="3">
    <source>
        <dbReference type="Proteomes" id="UP000032522"/>
    </source>
</evidence>
<reference evidence="2 3" key="1">
    <citation type="submission" date="2015-01" db="EMBL/GenBank/DDBJ databases">
        <authorList>
            <person name="Filippidou S."/>
            <person name="Jeanneret N."/>
            <person name="Russel-Delif L."/>
            <person name="Junier T."/>
            <person name="Wunderlin T."/>
            <person name="Molina V."/>
            <person name="Johnson S.L."/>
            <person name="Davenport K.W."/>
            <person name="Chain P.S."/>
            <person name="Dorador C."/>
            <person name="Junier P."/>
        </authorList>
    </citation>
    <scope>NUCLEOTIDE SEQUENCE [LARGE SCALE GENOMIC DNA]</scope>
    <source>
        <strain evidence="2 3">Et7/4</strain>
    </source>
</reference>
<feature type="domain" description="AbiEi antitoxin N-terminal" evidence="1">
    <location>
        <begin position="9"/>
        <end position="55"/>
    </location>
</feature>
<dbReference type="InterPro" id="IPR025159">
    <property type="entry name" value="AbiEi_N"/>
</dbReference>
<gene>
    <name evidence="2" type="ORF">LG52_3275</name>
</gene>
<dbReference type="Proteomes" id="UP000032522">
    <property type="component" value="Unassembled WGS sequence"/>
</dbReference>
<evidence type="ECO:0000313" key="2">
    <source>
        <dbReference type="EMBL" id="KJE25892.1"/>
    </source>
</evidence>
<organism evidence="2 3">
    <name type="scientific">Geobacillus kaustophilus</name>
    <dbReference type="NCBI Taxonomy" id="1462"/>
    <lineage>
        <taxon>Bacteria</taxon>
        <taxon>Bacillati</taxon>
        <taxon>Bacillota</taxon>
        <taxon>Bacilli</taxon>
        <taxon>Bacillales</taxon>
        <taxon>Anoxybacillaceae</taxon>
        <taxon>Geobacillus</taxon>
        <taxon>Geobacillus thermoleovorans group</taxon>
    </lineage>
</organism>
<evidence type="ECO:0000259" key="1">
    <source>
        <dbReference type="Pfam" id="PF13338"/>
    </source>
</evidence>
<dbReference type="EMBL" id="JYBP01000003">
    <property type="protein sequence ID" value="KJE25892.1"/>
    <property type="molecule type" value="Genomic_DNA"/>
</dbReference>